<sequence>MFDTPAPHSLAGLVVKHSRSPDSMHFPATESEPAENYTLVTYSSRNQDSGNEDHLVTGCAGPAGTLDEDGEPFPLSAEEAAQFKEANERHRRIMVKLNGLSYPDCQPYYNYTDHVSAEPESDMKKAKDAGKMAKTKAVNQRIYEEQCIEGVTQQYMDDVASLRLRAIAEGWVFPEGVDGWNDISEAEQIRIRYATRANEDKEHRETLAAAASVGTDTAAARNKALAEKFEGETYAKLIQTLATSKLQAELHGQHWPEGINGWTDWYTDRERELILEVAQYLELQEAIETSMGKRSPNLAARVSSDDELL</sequence>
<accession>A0A3M7M1Q1</accession>
<evidence type="ECO:0000313" key="1">
    <source>
        <dbReference type="EMBL" id="RMZ68386.1"/>
    </source>
</evidence>
<name>A0A3M7M1Q1_9PLEO</name>
<organism evidence="1 2">
    <name type="scientific">Pyrenophora seminiperda CCB06</name>
    <dbReference type="NCBI Taxonomy" id="1302712"/>
    <lineage>
        <taxon>Eukaryota</taxon>
        <taxon>Fungi</taxon>
        <taxon>Dikarya</taxon>
        <taxon>Ascomycota</taxon>
        <taxon>Pezizomycotina</taxon>
        <taxon>Dothideomycetes</taxon>
        <taxon>Pleosporomycetidae</taxon>
        <taxon>Pleosporales</taxon>
        <taxon>Pleosporineae</taxon>
        <taxon>Pleosporaceae</taxon>
        <taxon>Pyrenophora</taxon>
    </lineage>
</organism>
<evidence type="ECO:0000313" key="2">
    <source>
        <dbReference type="Proteomes" id="UP000265663"/>
    </source>
</evidence>
<dbReference type="EMBL" id="KE747815">
    <property type="protein sequence ID" value="RMZ68386.1"/>
    <property type="molecule type" value="Genomic_DNA"/>
</dbReference>
<dbReference type="AlphaFoldDB" id="A0A3M7M1Q1"/>
<proteinExistence type="predicted"/>
<dbReference type="OrthoDB" id="3690054at2759"/>
<gene>
    <name evidence="1" type="ORF">GMOD_00010019</name>
</gene>
<dbReference type="Proteomes" id="UP000265663">
    <property type="component" value="Unassembled WGS sequence"/>
</dbReference>
<reference evidence="1 2" key="1">
    <citation type="journal article" date="2014" name="PLoS ONE">
        <title>De novo Genome Assembly of the Fungal Plant Pathogen Pyrenophora semeniperda.</title>
        <authorList>
            <person name="Soliai M.M."/>
            <person name="Meyer S.E."/>
            <person name="Udall J.A."/>
            <person name="Elzinga D.E."/>
            <person name="Hermansen R.A."/>
            <person name="Bodily P.M."/>
            <person name="Hart A.A."/>
            <person name="Coleman C.E."/>
        </authorList>
    </citation>
    <scope>NUCLEOTIDE SEQUENCE [LARGE SCALE GENOMIC DNA]</scope>
    <source>
        <strain evidence="1 2">CCB06</strain>
        <tissue evidence="1">Mycelium</tissue>
    </source>
</reference>
<protein>
    <submittedName>
        <fullName evidence="1">Uncharacterized protein</fullName>
    </submittedName>
</protein>
<keyword evidence="2" id="KW-1185">Reference proteome</keyword>